<dbReference type="EMBL" id="BAAAQD010000037">
    <property type="protein sequence ID" value="GAA1566435.1"/>
    <property type="molecule type" value="Genomic_DNA"/>
</dbReference>
<keyword evidence="3" id="KW-0732">Signal</keyword>
<dbReference type="Proteomes" id="UP001501470">
    <property type="component" value="Unassembled WGS sequence"/>
</dbReference>
<evidence type="ECO:0000313" key="5">
    <source>
        <dbReference type="EMBL" id="GAA1566435.1"/>
    </source>
</evidence>
<comment type="similarity">
    <text evidence="2">Belongs to the bacterial solute-binding protein 2 family.</text>
</comment>
<name>A0ABP4NSR5_9ACTN</name>
<comment type="caution">
    <text evidence="5">The sequence shown here is derived from an EMBL/GenBank/DDBJ whole genome shotgun (WGS) entry which is preliminary data.</text>
</comment>
<evidence type="ECO:0000313" key="6">
    <source>
        <dbReference type="Proteomes" id="UP001501470"/>
    </source>
</evidence>
<dbReference type="Gene3D" id="3.40.50.2300">
    <property type="match status" value="2"/>
</dbReference>
<dbReference type="InterPro" id="IPR028082">
    <property type="entry name" value="Peripla_BP_I"/>
</dbReference>
<gene>
    <name evidence="5" type="ORF">GCM10009827_105140</name>
</gene>
<dbReference type="SUPFAM" id="SSF53822">
    <property type="entry name" value="Periplasmic binding protein-like I"/>
    <property type="match status" value="1"/>
</dbReference>
<keyword evidence="6" id="KW-1185">Reference proteome</keyword>
<evidence type="ECO:0000256" key="3">
    <source>
        <dbReference type="ARBA" id="ARBA00022729"/>
    </source>
</evidence>
<sequence length="332" mass="35235">MAKYSGDLTFIPPGKPIDITSLKGKTVWIIPSDLSIPFMQTVANGYKEAAAAAGLDAVVFDGKGSTKEYNRGIQQAIGTKAAAIALISIRSSFVSGALKEAQSAKIPVIGVSTIDAHESPQEGTAGAATFDYVASGKLLAAYAVAHTPGPVRAVFSHVPEFVELEKLRSGVESGIEEYCSSNCSVATINSQVATFKTQVPTQVQSELKRKPDTNWVFPAFDGQAVFAASAVRQAGKGDSIRIGSINGVKANLDLIKNGDVQVVDVGASNTWQGWAAFDRALRAMLGEPPAVSEVPIKLFDKENLEGIDTSSEDALFKGADYRSEYKKLWELS</sequence>
<dbReference type="InterPro" id="IPR025997">
    <property type="entry name" value="SBP_2_dom"/>
</dbReference>
<evidence type="ECO:0000256" key="2">
    <source>
        <dbReference type="ARBA" id="ARBA00007639"/>
    </source>
</evidence>
<accession>A0ABP4NSR5</accession>
<evidence type="ECO:0000259" key="4">
    <source>
        <dbReference type="Pfam" id="PF13407"/>
    </source>
</evidence>
<dbReference type="PANTHER" id="PTHR46847">
    <property type="entry name" value="D-ALLOSE-BINDING PERIPLASMIC PROTEIN-RELATED"/>
    <property type="match status" value="1"/>
</dbReference>
<dbReference type="CDD" id="cd01536">
    <property type="entry name" value="PBP1_ABC_sugar_binding-like"/>
    <property type="match status" value="1"/>
</dbReference>
<dbReference type="PANTHER" id="PTHR46847:SF1">
    <property type="entry name" value="D-ALLOSE-BINDING PERIPLASMIC PROTEIN-RELATED"/>
    <property type="match status" value="1"/>
</dbReference>
<comment type="subcellular location">
    <subcellularLocation>
        <location evidence="1">Cell envelope</location>
    </subcellularLocation>
</comment>
<proteinExistence type="inferred from homology"/>
<dbReference type="Pfam" id="PF13407">
    <property type="entry name" value="Peripla_BP_4"/>
    <property type="match status" value="1"/>
</dbReference>
<evidence type="ECO:0000256" key="1">
    <source>
        <dbReference type="ARBA" id="ARBA00004196"/>
    </source>
</evidence>
<protein>
    <submittedName>
        <fullName evidence="5">Substrate-binding domain-containing protein</fullName>
    </submittedName>
</protein>
<organism evidence="5 6">
    <name type="scientific">Dactylosporangium maewongense</name>
    <dbReference type="NCBI Taxonomy" id="634393"/>
    <lineage>
        <taxon>Bacteria</taxon>
        <taxon>Bacillati</taxon>
        <taxon>Actinomycetota</taxon>
        <taxon>Actinomycetes</taxon>
        <taxon>Micromonosporales</taxon>
        <taxon>Micromonosporaceae</taxon>
        <taxon>Dactylosporangium</taxon>
    </lineage>
</organism>
<reference evidence="6" key="1">
    <citation type="journal article" date="2019" name="Int. J. Syst. Evol. Microbiol.">
        <title>The Global Catalogue of Microorganisms (GCM) 10K type strain sequencing project: providing services to taxonomists for standard genome sequencing and annotation.</title>
        <authorList>
            <consortium name="The Broad Institute Genomics Platform"/>
            <consortium name="The Broad Institute Genome Sequencing Center for Infectious Disease"/>
            <person name="Wu L."/>
            <person name="Ma J."/>
        </authorList>
    </citation>
    <scope>NUCLEOTIDE SEQUENCE [LARGE SCALE GENOMIC DNA]</scope>
    <source>
        <strain evidence="6">JCM 15933</strain>
    </source>
</reference>
<feature type="domain" description="Periplasmic binding protein" evidence="4">
    <location>
        <begin position="29"/>
        <end position="287"/>
    </location>
</feature>